<accession>A0A4V5MZN8</accession>
<dbReference type="Gene3D" id="1.10.443.10">
    <property type="entry name" value="Intergrase catalytic core"/>
    <property type="match status" value="1"/>
</dbReference>
<dbReference type="InterPro" id="IPR002104">
    <property type="entry name" value="Integrase_catalytic"/>
</dbReference>
<protein>
    <submittedName>
        <fullName evidence="8">Site-specific integrase</fullName>
    </submittedName>
</protein>
<evidence type="ECO:0000259" key="7">
    <source>
        <dbReference type="PROSITE" id="PS51900"/>
    </source>
</evidence>
<dbReference type="GO" id="GO:0015074">
    <property type="term" value="P:DNA integration"/>
    <property type="evidence" value="ECO:0007669"/>
    <property type="project" value="UniProtKB-KW"/>
</dbReference>
<dbReference type="Pfam" id="PF00589">
    <property type="entry name" value="Phage_integrase"/>
    <property type="match status" value="1"/>
</dbReference>
<organism evidence="8 9">
    <name type="scientific">Actinacidiphila oryziradicis</name>
    <dbReference type="NCBI Taxonomy" id="2571141"/>
    <lineage>
        <taxon>Bacteria</taxon>
        <taxon>Bacillati</taxon>
        <taxon>Actinomycetota</taxon>
        <taxon>Actinomycetes</taxon>
        <taxon>Kitasatosporales</taxon>
        <taxon>Streptomycetaceae</taxon>
        <taxon>Actinacidiphila</taxon>
    </lineage>
</organism>
<evidence type="ECO:0000256" key="2">
    <source>
        <dbReference type="ARBA" id="ARBA00022908"/>
    </source>
</evidence>
<dbReference type="InterPro" id="IPR050090">
    <property type="entry name" value="Tyrosine_recombinase_XerCD"/>
</dbReference>
<sequence>MAEVYDTWHKARPKADEAECAEHKGKFRSAAHGKGKRWQVRWRDPKGIQRKENFDRRVDADARSAKVETDLNLGTYVDPSAGKVTLETFAKTWLESQTGDLGTIQAVELRIRLHVLPHLGSHQLRALRPSMLQAWVSGLEKDKLAASYVKVIFANLSGMLSAAVDDALIARNPCRAGSIRLPKDNRPRVQPWAPRRVLSVVSALPDAYACMAVIGAGCGLRQGEIFGLAVKDIDFLRGVVHVRRQIKHVSKQLVFALPKGQKERDVPLPSKVGEAIAAHLAARPARTVTLPWAVPDGKPVTADLLFTSRESKAVNRNYFNTYVWKPALAKAGVIETKPEGEKYGEARSDGMHALRHHYASVLLDAGESIKALSEYLGHSDPGFTLRTYTHLMPASEERTKKAVDRALTAAVDGLSSRTSRESAPVVPSAAA</sequence>
<dbReference type="OrthoDB" id="1822491at2"/>
<feature type="domain" description="Core-binding (CB)" evidence="7">
    <location>
        <begin position="84"/>
        <end position="164"/>
    </location>
</feature>
<evidence type="ECO:0000259" key="6">
    <source>
        <dbReference type="PROSITE" id="PS51898"/>
    </source>
</evidence>
<dbReference type="SUPFAM" id="SSF56349">
    <property type="entry name" value="DNA breaking-rejoining enzymes"/>
    <property type="match status" value="1"/>
</dbReference>
<evidence type="ECO:0000313" key="8">
    <source>
        <dbReference type="EMBL" id="TKA08579.1"/>
    </source>
</evidence>
<dbReference type="InterPro" id="IPR010998">
    <property type="entry name" value="Integrase_recombinase_N"/>
</dbReference>
<dbReference type="PROSITE" id="PS51900">
    <property type="entry name" value="CB"/>
    <property type="match status" value="1"/>
</dbReference>
<gene>
    <name evidence="8" type="ORF">FCI23_26975</name>
</gene>
<feature type="domain" description="Tyr recombinase" evidence="6">
    <location>
        <begin position="187"/>
        <end position="404"/>
    </location>
</feature>
<evidence type="ECO:0000256" key="3">
    <source>
        <dbReference type="ARBA" id="ARBA00023125"/>
    </source>
</evidence>
<proteinExistence type="inferred from homology"/>
<dbReference type="RefSeq" id="WP_136726533.1">
    <property type="nucleotide sequence ID" value="NZ_SUMC01000029.1"/>
</dbReference>
<name>A0A4V5MZN8_9ACTN</name>
<evidence type="ECO:0000256" key="4">
    <source>
        <dbReference type="ARBA" id="ARBA00023172"/>
    </source>
</evidence>
<reference evidence="8 9" key="1">
    <citation type="submission" date="2019-04" db="EMBL/GenBank/DDBJ databases">
        <title>Streptomyces oryziradicis sp. nov., a novel actinomycete isolated from rhizosphere soil of rice (Oryza sativa L.).</title>
        <authorList>
            <person name="Li C."/>
        </authorList>
    </citation>
    <scope>NUCLEOTIDE SEQUENCE [LARGE SCALE GENOMIC DNA]</scope>
    <source>
        <strain evidence="8 9">NEAU-C40</strain>
    </source>
</reference>
<dbReference type="PROSITE" id="PS51898">
    <property type="entry name" value="TYR_RECOMBINASE"/>
    <property type="match status" value="1"/>
</dbReference>
<dbReference type="Proteomes" id="UP000305778">
    <property type="component" value="Unassembled WGS sequence"/>
</dbReference>
<keyword evidence="3 5" id="KW-0238">DNA-binding</keyword>
<dbReference type="EMBL" id="SUMC01000029">
    <property type="protein sequence ID" value="TKA08579.1"/>
    <property type="molecule type" value="Genomic_DNA"/>
</dbReference>
<dbReference type="GO" id="GO:0003677">
    <property type="term" value="F:DNA binding"/>
    <property type="evidence" value="ECO:0007669"/>
    <property type="project" value="UniProtKB-UniRule"/>
</dbReference>
<dbReference type="InterPro" id="IPR013762">
    <property type="entry name" value="Integrase-like_cat_sf"/>
</dbReference>
<evidence type="ECO:0000256" key="5">
    <source>
        <dbReference type="PROSITE-ProRule" id="PRU01248"/>
    </source>
</evidence>
<evidence type="ECO:0000256" key="1">
    <source>
        <dbReference type="ARBA" id="ARBA00008857"/>
    </source>
</evidence>
<dbReference type="CDD" id="cd01189">
    <property type="entry name" value="INT_ICEBs1_C_like"/>
    <property type="match status" value="1"/>
</dbReference>
<dbReference type="InterPro" id="IPR044068">
    <property type="entry name" value="CB"/>
</dbReference>
<dbReference type="InterPro" id="IPR011010">
    <property type="entry name" value="DNA_brk_join_enz"/>
</dbReference>
<dbReference type="AlphaFoldDB" id="A0A4V5MZN8"/>
<comment type="similarity">
    <text evidence="1">Belongs to the 'phage' integrase family.</text>
</comment>
<dbReference type="PANTHER" id="PTHR30349:SF64">
    <property type="entry name" value="PROPHAGE INTEGRASE INTD-RELATED"/>
    <property type="match status" value="1"/>
</dbReference>
<keyword evidence="4" id="KW-0233">DNA recombination</keyword>
<evidence type="ECO:0000313" key="9">
    <source>
        <dbReference type="Proteomes" id="UP000305778"/>
    </source>
</evidence>
<dbReference type="Gene3D" id="1.10.150.130">
    <property type="match status" value="1"/>
</dbReference>
<dbReference type="GO" id="GO:0006310">
    <property type="term" value="P:DNA recombination"/>
    <property type="evidence" value="ECO:0007669"/>
    <property type="project" value="UniProtKB-KW"/>
</dbReference>
<dbReference type="PANTHER" id="PTHR30349">
    <property type="entry name" value="PHAGE INTEGRASE-RELATED"/>
    <property type="match status" value="1"/>
</dbReference>
<keyword evidence="9" id="KW-1185">Reference proteome</keyword>
<keyword evidence="2" id="KW-0229">DNA integration</keyword>
<comment type="caution">
    <text evidence="8">The sequence shown here is derived from an EMBL/GenBank/DDBJ whole genome shotgun (WGS) entry which is preliminary data.</text>
</comment>
<dbReference type="Pfam" id="PF14659">
    <property type="entry name" value="Phage_int_SAM_3"/>
    <property type="match status" value="1"/>
</dbReference>
<dbReference type="InterPro" id="IPR004107">
    <property type="entry name" value="Integrase_SAM-like_N"/>
</dbReference>